<proteinExistence type="predicted"/>
<protein>
    <recommendedName>
        <fullName evidence="3">HNH endonuclease</fullName>
    </recommendedName>
</protein>
<comment type="caution">
    <text evidence="1">The sequence shown here is derived from an EMBL/GenBank/DDBJ whole genome shotgun (WGS) entry which is preliminary data.</text>
</comment>
<sequence length="330" mass="39479">MLKLNYSNYLKDVKTNIDDEFITKLNKPNFDKLKENLSQRFLRFKKQNCLFRYVFWKINTNEILLAKENDLLELINTIENRLDKLSVKHKEIIIKKIKNLFKYKDKYQNASLTPFFTENFNFRTCFYCNKDFITNFEKEKKDLVSTFQLDHFYDKGTYPYLALSFYNLIPSCPTCNSSKIKGTKNTFEHDSKVGKFKIEKCLKPNDEKFDFHKKVKFKLLLDDSCKNLHIKSKDDIDITLKEQFTDIYDKYIEIFKLNERYKAHKDIVYDMIQKAELYPQSSLKELENLTGIPFQQIKKDIFNLIDENEDLSKQPFSKLIVDMSKELGII</sequence>
<evidence type="ECO:0000313" key="1">
    <source>
        <dbReference type="EMBL" id="PUE64685.1"/>
    </source>
</evidence>
<gene>
    <name evidence="1" type="ORF">B0175_09730</name>
</gene>
<accession>A0ABX5JEP5</accession>
<dbReference type="EMBL" id="MUXF01000019">
    <property type="protein sequence ID" value="PUE64685.1"/>
    <property type="molecule type" value="Genomic_DNA"/>
</dbReference>
<keyword evidence="2" id="KW-1185">Reference proteome</keyword>
<evidence type="ECO:0000313" key="2">
    <source>
        <dbReference type="Proteomes" id="UP000251311"/>
    </source>
</evidence>
<name>A0ABX5JEP5_9BACT</name>
<reference evidence="1 2" key="1">
    <citation type="submission" date="2017-02" db="EMBL/GenBank/DDBJ databases">
        <title>Arcobacter lacus sp. nov., a new species isolated from reclaimed water.</title>
        <authorList>
            <person name="Figueras M.J."/>
            <person name="Perez-Cataluna A."/>
            <person name="Salas-Masso N."/>
        </authorList>
    </citation>
    <scope>NUCLEOTIDE SEQUENCE [LARGE SCALE GENOMIC DNA]</scope>
    <source>
        <strain evidence="1 2">RW43-9</strain>
    </source>
</reference>
<dbReference type="RefSeq" id="WP_108528378.1">
    <property type="nucleotide sequence ID" value="NZ_MUXF01000019.1"/>
</dbReference>
<organism evidence="1 2">
    <name type="scientific">Arcobacter lacus</name>
    <dbReference type="NCBI Taxonomy" id="1912876"/>
    <lineage>
        <taxon>Bacteria</taxon>
        <taxon>Pseudomonadati</taxon>
        <taxon>Campylobacterota</taxon>
        <taxon>Epsilonproteobacteria</taxon>
        <taxon>Campylobacterales</taxon>
        <taxon>Arcobacteraceae</taxon>
        <taxon>Arcobacter</taxon>
    </lineage>
</organism>
<dbReference type="Gene3D" id="1.10.30.50">
    <property type="match status" value="1"/>
</dbReference>
<dbReference type="Proteomes" id="UP000251311">
    <property type="component" value="Unassembled WGS sequence"/>
</dbReference>
<evidence type="ECO:0008006" key="3">
    <source>
        <dbReference type="Google" id="ProtNLM"/>
    </source>
</evidence>